<keyword evidence="7 8" id="KW-0472">Membrane</keyword>
<proteinExistence type="predicted"/>
<evidence type="ECO:0000256" key="5">
    <source>
        <dbReference type="ARBA" id="ARBA00022692"/>
    </source>
</evidence>
<keyword evidence="5 8" id="KW-0812">Transmembrane</keyword>
<evidence type="ECO:0000256" key="2">
    <source>
        <dbReference type="ARBA" id="ARBA00004863"/>
    </source>
</evidence>
<comment type="pathway">
    <text evidence="2">Quinol/quinone metabolism; menaquinone biosynthesis.</text>
</comment>
<gene>
    <name evidence="9" type="ORF">IG193_02550</name>
</gene>
<feature type="transmembrane region" description="Helical" evidence="8">
    <location>
        <begin position="12"/>
        <end position="33"/>
    </location>
</feature>
<dbReference type="RefSeq" id="WP_192819333.1">
    <property type="nucleotide sequence ID" value="NZ_CP062310.1"/>
</dbReference>
<evidence type="ECO:0000256" key="4">
    <source>
        <dbReference type="ARBA" id="ARBA00022679"/>
    </source>
</evidence>
<dbReference type="GO" id="GO:0042371">
    <property type="term" value="P:vitamin K biosynthetic process"/>
    <property type="evidence" value="ECO:0007669"/>
    <property type="project" value="TreeGrafter"/>
</dbReference>
<comment type="subcellular location">
    <subcellularLocation>
        <location evidence="1">Cell membrane</location>
        <topology evidence="1">Multi-pass membrane protein</topology>
    </subcellularLocation>
</comment>
<dbReference type="AlphaFoldDB" id="A0A7L9FI91"/>
<dbReference type="KEGG" id="thel:IG193_02550"/>
<evidence type="ECO:0000256" key="1">
    <source>
        <dbReference type="ARBA" id="ARBA00004651"/>
    </source>
</evidence>
<dbReference type="Proteomes" id="UP000594121">
    <property type="component" value="Chromosome"/>
</dbReference>
<dbReference type="PANTHER" id="PTHR13929">
    <property type="entry name" value="1,4-DIHYDROXY-2-NAPHTHOATE OCTAPRENYLTRANSFERASE"/>
    <property type="match status" value="1"/>
</dbReference>
<feature type="transmembrane region" description="Helical" evidence="8">
    <location>
        <begin position="148"/>
        <end position="169"/>
    </location>
</feature>
<evidence type="ECO:0000313" key="10">
    <source>
        <dbReference type="Proteomes" id="UP000594121"/>
    </source>
</evidence>
<name>A0A7L9FI91_9CREN</name>
<dbReference type="InterPro" id="IPR044878">
    <property type="entry name" value="UbiA_sf"/>
</dbReference>
<dbReference type="GeneID" id="59148740"/>
<keyword evidence="3" id="KW-0474">Menaquinone biosynthesis</keyword>
<dbReference type="GO" id="GO:0004659">
    <property type="term" value="F:prenyltransferase activity"/>
    <property type="evidence" value="ECO:0007669"/>
    <property type="project" value="InterPro"/>
</dbReference>
<keyword evidence="10" id="KW-1185">Reference proteome</keyword>
<feature type="transmembrane region" description="Helical" evidence="8">
    <location>
        <begin position="39"/>
        <end position="59"/>
    </location>
</feature>
<accession>A0A7L9FI91</accession>
<dbReference type="InParanoid" id="A0A7L9FI91"/>
<dbReference type="EMBL" id="CP062310">
    <property type="protein sequence ID" value="QOJ79361.1"/>
    <property type="molecule type" value="Genomic_DNA"/>
</dbReference>
<dbReference type="Pfam" id="PF01040">
    <property type="entry name" value="UbiA"/>
    <property type="match status" value="1"/>
</dbReference>
<dbReference type="UniPathway" id="UPA00079"/>
<dbReference type="GO" id="GO:0009234">
    <property type="term" value="P:menaquinone biosynthetic process"/>
    <property type="evidence" value="ECO:0007669"/>
    <property type="project" value="UniProtKB-UniPathway"/>
</dbReference>
<evidence type="ECO:0000256" key="3">
    <source>
        <dbReference type="ARBA" id="ARBA00022428"/>
    </source>
</evidence>
<dbReference type="PIRSF" id="PIRSF005355">
    <property type="entry name" value="UBIAD1"/>
    <property type="match status" value="1"/>
</dbReference>
<evidence type="ECO:0000256" key="8">
    <source>
        <dbReference type="SAM" id="Phobius"/>
    </source>
</evidence>
<dbReference type="GO" id="GO:0005886">
    <property type="term" value="C:plasma membrane"/>
    <property type="evidence" value="ECO:0007669"/>
    <property type="project" value="UniProtKB-SubCell"/>
</dbReference>
<sequence length="298" mass="32759">MPRLKDWFMATRPWSFVLTVISITAATAYTYFLTQTVNFPFYVATLIGVILLHASANVLNDYYDTLRGVDIPGAPTTMYRPHPLITGFTTPQGLRNFGLSLLAGGLLVAFILAVYRTLVVVLLALSGVLFLIGYSGPPGFKYKSLGELAVFLSWGPLMWLGTFYVQTGYLDYRPILASVPVGLLVAAVLTANNLRDIEFDKSRGAITLEVVLGRDRGLKFFEYFEVYTAYVVLAILALTRVIPLLSLLSFLTLPQAVKLVNTFKREIPPVADPMTAQLVQNFGLLMVAGIILGGILHV</sequence>
<dbReference type="InterPro" id="IPR000537">
    <property type="entry name" value="UbiA_prenyltransferase"/>
</dbReference>
<protein>
    <submittedName>
        <fullName evidence="9">UbiA family prenyltransferase</fullName>
    </submittedName>
</protein>
<feature type="transmembrane region" description="Helical" evidence="8">
    <location>
        <begin position="175"/>
        <end position="194"/>
    </location>
</feature>
<organism evidence="9 10">
    <name type="scientific">Infirmifilum lucidum</name>
    <dbReference type="NCBI Taxonomy" id="2776706"/>
    <lineage>
        <taxon>Archaea</taxon>
        <taxon>Thermoproteota</taxon>
        <taxon>Thermoprotei</taxon>
        <taxon>Thermofilales</taxon>
        <taxon>Thermofilaceae</taxon>
        <taxon>Infirmifilum</taxon>
    </lineage>
</organism>
<feature type="transmembrane region" description="Helical" evidence="8">
    <location>
        <begin position="94"/>
        <end position="112"/>
    </location>
</feature>
<dbReference type="Gene3D" id="1.10.357.140">
    <property type="entry name" value="UbiA prenyltransferase"/>
    <property type="match status" value="1"/>
</dbReference>
<dbReference type="CDD" id="cd13962">
    <property type="entry name" value="PT_UbiA_UBIAD1"/>
    <property type="match status" value="1"/>
</dbReference>
<evidence type="ECO:0000313" key="9">
    <source>
        <dbReference type="EMBL" id="QOJ79361.1"/>
    </source>
</evidence>
<dbReference type="NCBIfam" id="NF004617">
    <property type="entry name" value="PRK05951.1"/>
    <property type="match status" value="1"/>
</dbReference>
<feature type="transmembrane region" description="Helical" evidence="8">
    <location>
        <begin position="118"/>
        <end position="136"/>
    </location>
</feature>
<feature type="transmembrane region" description="Helical" evidence="8">
    <location>
        <begin position="226"/>
        <end position="251"/>
    </location>
</feature>
<keyword evidence="6 8" id="KW-1133">Transmembrane helix</keyword>
<evidence type="ECO:0000256" key="6">
    <source>
        <dbReference type="ARBA" id="ARBA00022989"/>
    </source>
</evidence>
<reference evidence="9 10" key="1">
    <citation type="submission" date="2020-10" db="EMBL/GenBank/DDBJ databases">
        <title>Thermofilum lucidum 3507LT sp. nov. a novel member of Thermofilaceae family isolated from Chile hot spring, and proposal of description order Thermofilales.</title>
        <authorList>
            <person name="Zayulina K.S."/>
            <person name="Elcheninov A.G."/>
            <person name="Toshchakov S.V."/>
            <person name="Kublanov I.V."/>
        </authorList>
    </citation>
    <scope>NUCLEOTIDE SEQUENCE [LARGE SCALE GENOMIC DNA]</scope>
    <source>
        <strain evidence="9 10">3507LT</strain>
    </source>
</reference>
<dbReference type="PANTHER" id="PTHR13929:SF0">
    <property type="entry name" value="UBIA PRENYLTRANSFERASE DOMAIN-CONTAINING PROTEIN 1"/>
    <property type="match status" value="1"/>
</dbReference>
<feature type="transmembrane region" description="Helical" evidence="8">
    <location>
        <begin position="278"/>
        <end position="296"/>
    </location>
</feature>
<keyword evidence="4 9" id="KW-0808">Transferase</keyword>
<evidence type="ECO:0000256" key="7">
    <source>
        <dbReference type="ARBA" id="ARBA00023136"/>
    </source>
</evidence>
<dbReference type="InterPro" id="IPR026046">
    <property type="entry name" value="UBIAD1"/>
</dbReference>